<dbReference type="InterPro" id="IPR029071">
    <property type="entry name" value="Ubiquitin-like_domsf"/>
</dbReference>
<keyword evidence="3" id="KW-1185">Reference proteome</keyword>
<feature type="domain" description="Rad60/SUMO-like" evidence="1">
    <location>
        <begin position="60"/>
        <end position="126"/>
    </location>
</feature>
<dbReference type="OrthoDB" id="442921at2759"/>
<dbReference type="SUPFAM" id="SSF54236">
    <property type="entry name" value="Ubiquitin-like"/>
    <property type="match status" value="1"/>
</dbReference>
<dbReference type="PANTHER" id="PTHR10562">
    <property type="entry name" value="SMALL UBIQUITIN-RELATED MODIFIER"/>
    <property type="match status" value="1"/>
</dbReference>
<dbReference type="InterPro" id="IPR022617">
    <property type="entry name" value="Rad60/SUMO-like_dom"/>
</dbReference>
<dbReference type="EMBL" id="ML991790">
    <property type="protein sequence ID" value="KAF2235567.1"/>
    <property type="molecule type" value="Genomic_DNA"/>
</dbReference>
<accession>A0A6A6HBZ1</accession>
<name>A0A6A6HBZ1_VIRVR</name>
<protein>
    <recommendedName>
        <fullName evidence="1">Rad60/SUMO-like domain-containing protein</fullName>
    </recommendedName>
</protein>
<proteinExistence type="predicted"/>
<dbReference type="Gene3D" id="3.10.20.90">
    <property type="entry name" value="Phosphatidylinositol 3-kinase Catalytic Subunit, Chain A, domain 1"/>
    <property type="match status" value="1"/>
</dbReference>
<sequence>MAAIAPSIECVREKGNVPNEISREDMVVFDEPDGHGSDALNVLRTTHTPCSWCSHARQRITVKVKNNDHYEVHYRIGRDEPMVELMKRYKARTGLEDLRFSVDEERLTDDATADSLYLEDGDIIDVFTGSYGG</sequence>
<dbReference type="Proteomes" id="UP000800092">
    <property type="component" value="Unassembled WGS sequence"/>
</dbReference>
<organism evidence="2 3">
    <name type="scientific">Viridothelium virens</name>
    <name type="common">Speckled blister lichen</name>
    <name type="synonym">Trypethelium virens</name>
    <dbReference type="NCBI Taxonomy" id="1048519"/>
    <lineage>
        <taxon>Eukaryota</taxon>
        <taxon>Fungi</taxon>
        <taxon>Dikarya</taxon>
        <taxon>Ascomycota</taxon>
        <taxon>Pezizomycotina</taxon>
        <taxon>Dothideomycetes</taxon>
        <taxon>Dothideomycetes incertae sedis</taxon>
        <taxon>Trypetheliales</taxon>
        <taxon>Trypetheliaceae</taxon>
        <taxon>Viridothelium</taxon>
    </lineage>
</organism>
<evidence type="ECO:0000313" key="2">
    <source>
        <dbReference type="EMBL" id="KAF2235567.1"/>
    </source>
</evidence>
<dbReference type="Pfam" id="PF11976">
    <property type="entry name" value="Rad60-SLD"/>
    <property type="match status" value="1"/>
</dbReference>
<dbReference type="AlphaFoldDB" id="A0A6A6HBZ1"/>
<gene>
    <name evidence="2" type="ORF">EV356DRAFT_531729</name>
</gene>
<evidence type="ECO:0000259" key="1">
    <source>
        <dbReference type="Pfam" id="PF11976"/>
    </source>
</evidence>
<reference evidence="2" key="1">
    <citation type="journal article" date="2020" name="Stud. Mycol.">
        <title>101 Dothideomycetes genomes: a test case for predicting lifestyles and emergence of pathogens.</title>
        <authorList>
            <person name="Haridas S."/>
            <person name="Albert R."/>
            <person name="Binder M."/>
            <person name="Bloem J."/>
            <person name="Labutti K."/>
            <person name="Salamov A."/>
            <person name="Andreopoulos B."/>
            <person name="Baker S."/>
            <person name="Barry K."/>
            <person name="Bills G."/>
            <person name="Bluhm B."/>
            <person name="Cannon C."/>
            <person name="Castanera R."/>
            <person name="Culley D."/>
            <person name="Daum C."/>
            <person name="Ezra D."/>
            <person name="Gonzalez J."/>
            <person name="Henrissat B."/>
            <person name="Kuo A."/>
            <person name="Liang C."/>
            <person name="Lipzen A."/>
            <person name="Lutzoni F."/>
            <person name="Magnuson J."/>
            <person name="Mondo S."/>
            <person name="Nolan M."/>
            <person name="Ohm R."/>
            <person name="Pangilinan J."/>
            <person name="Park H.-J."/>
            <person name="Ramirez L."/>
            <person name="Alfaro M."/>
            <person name="Sun H."/>
            <person name="Tritt A."/>
            <person name="Yoshinaga Y."/>
            <person name="Zwiers L.-H."/>
            <person name="Turgeon B."/>
            <person name="Goodwin S."/>
            <person name="Spatafora J."/>
            <person name="Crous P."/>
            <person name="Grigoriev I."/>
        </authorList>
    </citation>
    <scope>NUCLEOTIDE SEQUENCE</scope>
    <source>
        <strain evidence="2">Tuck. ex Michener</strain>
    </source>
</reference>
<evidence type="ECO:0000313" key="3">
    <source>
        <dbReference type="Proteomes" id="UP000800092"/>
    </source>
</evidence>